<dbReference type="OrthoDB" id="5296805at2759"/>
<evidence type="ECO:0000313" key="2">
    <source>
        <dbReference type="EMBL" id="KEF51624.1"/>
    </source>
</evidence>
<reference evidence="2 3" key="1">
    <citation type="submission" date="2013-03" db="EMBL/GenBank/DDBJ databases">
        <title>The Genome Sequence of Exophiala aquamarina CBS 119918.</title>
        <authorList>
            <consortium name="The Broad Institute Genomics Platform"/>
            <person name="Cuomo C."/>
            <person name="de Hoog S."/>
            <person name="Gorbushina A."/>
            <person name="Walker B."/>
            <person name="Young S.K."/>
            <person name="Zeng Q."/>
            <person name="Gargeya S."/>
            <person name="Fitzgerald M."/>
            <person name="Haas B."/>
            <person name="Abouelleil A."/>
            <person name="Allen A.W."/>
            <person name="Alvarado L."/>
            <person name="Arachchi H.M."/>
            <person name="Berlin A.M."/>
            <person name="Chapman S.B."/>
            <person name="Gainer-Dewar J."/>
            <person name="Goldberg J."/>
            <person name="Griggs A."/>
            <person name="Gujja S."/>
            <person name="Hansen M."/>
            <person name="Howarth C."/>
            <person name="Imamovic A."/>
            <person name="Ireland A."/>
            <person name="Larimer J."/>
            <person name="McCowan C."/>
            <person name="Murphy C."/>
            <person name="Pearson M."/>
            <person name="Poon T.W."/>
            <person name="Priest M."/>
            <person name="Roberts A."/>
            <person name="Saif S."/>
            <person name="Shea T."/>
            <person name="Sisk P."/>
            <person name="Sykes S."/>
            <person name="Wortman J."/>
            <person name="Nusbaum C."/>
            <person name="Birren B."/>
        </authorList>
    </citation>
    <scope>NUCLEOTIDE SEQUENCE [LARGE SCALE GENOMIC DNA]</scope>
    <source>
        <strain evidence="2 3">CBS 119918</strain>
    </source>
</reference>
<protein>
    <submittedName>
        <fullName evidence="2">Uncharacterized protein</fullName>
    </submittedName>
</protein>
<name>A0A072NUR7_9EURO</name>
<dbReference type="GeneID" id="25287153"/>
<dbReference type="AlphaFoldDB" id="A0A072NUR7"/>
<feature type="region of interest" description="Disordered" evidence="1">
    <location>
        <begin position="260"/>
        <end position="301"/>
    </location>
</feature>
<gene>
    <name evidence="2" type="ORF">A1O9_12259</name>
</gene>
<dbReference type="RefSeq" id="XP_013254214.1">
    <property type="nucleotide sequence ID" value="XM_013398760.1"/>
</dbReference>
<dbReference type="EMBL" id="AMGV01000022">
    <property type="protein sequence ID" value="KEF51624.1"/>
    <property type="molecule type" value="Genomic_DNA"/>
</dbReference>
<keyword evidence="3" id="KW-1185">Reference proteome</keyword>
<evidence type="ECO:0000313" key="3">
    <source>
        <dbReference type="Proteomes" id="UP000027920"/>
    </source>
</evidence>
<organism evidence="2 3">
    <name type="scientific">Exophiala aquamarina CBS 119918</name>
    <dbReference type="NCBI Taxonomy" id="1182545"/>
    <lineage>
        <taxon>Eukaryota</taxon>
        <taxon>Fungi</taxon>
        <taxon>Dikarya</taxon>
        <taxon>Ascomycota</taxon>
        <taxon>Pezizomycotina</taxon>
        <taxon>Eurotiomycetes</taxon>
        <taxon>Chaetothyriomycetidae</taxon>
        <taxon>Chaetothyriales</taxon>
        <taxon>Herpotrichiellaceae</taxon>
        <taxon>Exophiala</taxon>
    </lineage>
</organism>
<feature type="compositionally biased region" description="Basic and acidic residues" evidence="1">
    <location>
        <begin position="450"/>
        <end position="483"/>
    </location>
</feature>
<dbReference type="VEuPathDB" id="FungiDB:A1O9_12259"/>
<proteinExistence type="predicted"/>
<dbReference type="Proteomes" id="UP000027920">
    <property type="component" value="Unassembled WGS sequence"/>
</dbReference>
<feature type="compositionally biased region" description="Basic residues" evidence="1">
    <location>
        <begin position="426"/>
        <end position="435"/>
    </location>
</feature>
<comment type="caution">
    <text evidence="2">The sequence shown here is derived from an EMBL/GenBank/DDBJ whole genome shotgun (WGS) entry which is preliminary data.</text>
</comment>
<accession>A0A072NUR7</accession>
<feature type="region of interest" description="Disordered" evidence="1">
    <location>
        <begin position="381"/>
        <end position="512"/>
    </location>
</feature>
<feature type="compositionally biased region" description="Basic and acidic residues" evidence="1">
    <location>
        <begin position="398"/>
        <end position="425"/>
    </location>
</feature>
<dbReference type="HOGENOM" id="CLU_532124_0_0_1"/>
<evidence type="ECO:0000256" key="1">
    <source>
        <dbReference type="SAM" id="MobiDB-lite"/>
    </source>
</evidence>
<feature type="region of interest" description="Disordered" evidence="1">
    <location>
        <begin position="1"/>
        <end position="30"/>
    </location>
</feature>
<feature type="compositionally biased region" description="Polar residues" evidence="1">
    <location>
        <begin position="484"/>
        <end position="494"/>
    </location>
</feature>
<feature type="compositionally biased region" description="Basic and acidic residues" evidence="1">
    <location>
        <begin position="1"/>
        <end position="12"/>
    </location>
</feature>
<sequence>MAGLHRSSDDLRLQSSVSHPDPPPGRPDDEVPIMVARAQVDYSDAALDNFLSVNRLPFLQVFERQIQLIRNRSQAFEDGQITVYDKVLLALTNSGTDLDHPSAIQYYCKEFLGLDIYGDSQHVYKGLDQTLQVRSILKQELSSDTAFSAGVTATEQKQLRPTSGIAQLDMAPNLAKIWTVFENAKRDYREKSDHEDDGVRFKAAKFLRDTAENILIQLKGKNTDENMLIELNSTFKMAKAMVVSLSGGKKRKFDPVAMENVKGIPRGPSSEFGSQRHTENPVSLAHRGRTRTQRPPPVLRRDDRCFDERYSCDGRYPRDRRYAEGHGHVEGYDDRYDNADDDAWTARPDHRDYDDWYPGNEDARSDPILARINDEEYGRRHSREWGGTGYPSGHRLRRERDNARRGQGDERTDYNGHGGRDEGTHHAVRGQRQRGRNLESFNTGYGRQFEGSDHAAADRAMRDQREGETDGAEYEARHGHHYTDSSTRGSTTGPFHSRRNVDSYQPGREREH</sequence>